<protein>
    <submittedName>
        <fullName evidence="2">Uncharacterized membrane-anchored protein YhcB (DUF1043 family)</fullName>
    </submittedName>
</protein>
<dbReference type="AlphaFoldDB" id="A0A839T3A8"/>
<evidence type="ECO:0000313" key="3">
    <source>
        <dbReference type="Proteomes" id="UP000549250"/>
    </source>
</evidence>
<gene>
    <name evidence="2" type="ORF">FHR87_001555</name>
</gene>
<comment type="caution">
    <text evidence="2">The sequence shown here is derived from an EMBL/GenBank/DDBJ whole genome shotgun (WGS) entry which is preliminary data.</text>
</comment>
<evidence type="ECO:0000313" key="2">
    <source>
        <dbReference type="EMBL" id="MBB3103160.1"/>
    </source>
</evidence>
<accession>A0A839T3A8</accession>
<proteinExistence type="predicted"/>
<feature type="compositionally biased region" description="Polar residues" evidence="1">
    <location>
        <begin position="35"/>
        <end position="52"/>
    </location>
</feature>
<sequence>MLPLIPFAVGVVTGAVVLRLFKTRTSKEALEKVQSHLQGTTRSSPETVSSASERMRARLIAEEQPEAQQTRDLTPAATQRPVVEPPSDPSISVKE</sequence>
<evidence type="ECO:0000256" key="1">
    <source>
        <dbReference type="SAM" id="MobiDB-lite"/>
    </source>
</evidence>
<keyword evidence="3" id="KW-1185">Reference proteome</keyword>
<dbReference type="EMBL" id="JACHXI010000005">
    <property type="protein sequence ID" value="MBB3103160.1"/>
    <property type="molecule type" value="Genomic_DNA"/>
</dbReference>
<dbReference type="RefSeq" id="WP_183166108.1">
    <property type="nucleotide sequence ID" value="NZ_JACHXI010000005.1"/>
</dbReference>
<organism evidence="2 3">
    <name type="scientific">Azomonas macrocytogenes</name>
    <name type="common">Azotobacter macrocytogenes</name>
    <dbReference type="NCBI Taxonomy" id="69962"/>
    <lineage>
        <taxon>Bacteria</taxon>
        <taxon>Pseudomonadati</taxon>
        <taxon>Pseudomonadota</taxon>
        <taxon>Gammaproteobacteria</taxon>
        <taxon>Pseudomonadales</taxon>
        <taxon>Pseudomonadaceae</taxon>
        <taxon>Azomonas</taxon>
    </lineage>
</organism>
<reference evidence="2 3" key="1">
    <citation type="submission" date="2020-08" db="EMBL/GenBank/DDBJ databases">
        <title>Genomic Encyclopedia of Type Strains, Phase III (KMG-III): the genomes of soil and plant-associated and newly described type strains.</title>
        <authorList>
            <person name="Whitman W."/>
        </authorList>
    </citation>
    <scope>NUCLEOTIDE SEQUENCE [LARGE SCALE GENOMIC DNA]</scope>
    <source>
        <strain evidence="2 3">CECT 4462</strain>
    </source>
</reference>
<feature type="region of interest" description="Disordered" evidence="1">
    <location>
        <begin position="32"/>
        <end position="95"/>
    </location>
</feature>
<dbReference type="Proteomes" id="UP000549250">
    <property type="component" value="Unassembled WGS sequence"/>
</dbReference>
<name>A0A839T3A8_AZOMA</name>